<evidence type="ECO:0000256" key="4">
    <source>
        <dbReference type="ARBA" id="ARBA00040194"/>
    </source>
</evidence>
<evidence type="ECO:0000256" key="1">
    <source>
        <dbReference type="ARBA" id="ARBA00022722"/>
    </source>
</evidence>
<comment type="caution">
    <text evidence="6">The sequence shown here is derived from an EMBL/GenBank/DDBJ whole genome shotgun (WGS) entry which is preliminary data.</text>
</comment>
<evidence type="ECO:0000313" key="7">
    <source>
        <dbReference type="Proteomes" id="UP000554286"/>
    </source>
</evidence>
<dbReference type="GO" id="GO:0005829">
    <property type="term" value="C:cytosol"/>
    <property type="evidence" value="ECO:0007669"/>
    <property type="project" value="TreeGrafter"/>
</dbReference>
<reference evidence="6 7" key="1">
    <citation type="submission" date="2020-08" db="EMBL/GenBank/DDBJ databases">
        <title>Genome sequencing of Purple Non-Sulfur Bacteria from various extreme environments.</title>
        <authorList>
            <person name="Mayer M."/>
        </authorList>
    </citation>
    <scope>NUCLEOTIDE SEQUENCE [LARGE SCALE GENOMIC DNA]</scope>
    <source>
        <strain evidence="6 7">JA131</strain>
    </source>
</reference>
<organism evidence="6 7">
    <name type="scientific">Roseospira visakhapatnamensis</name>
    <dbReference type="NCBI Taxonomy" id="390880"/>
    <lineage>
        <taxon>Bacteria</taxon>
        <taxon>Pseudomonadati</taxon>
        <taxon>Pseudomonadota</taxon>
        <taxon>Alphaproteobacteria</taxon>
        <taxon>Rhodospirillales</taxon>
        <taxon>Rhodospirillaceae</taxon>
        <taxon>Roseospira</taxon>
    </lineage>
</organism>
<feature type="domain" description="HNH nuclease" evidence="5">
    <location>
        <begin position="42"/>
        <end position="92"/>
    </location>
</feature>
<dbReference type="InterPro" id="IPR002711">
    <property type="entry name" value="HNH"/>
</dbReference>
<comment type="similarity">
    <text evidence="3">Belongs to the HNH nuclease family.</text>
</comment>
<dbReference type="SUPFAM" id="SSF161229">
    <property type="entry name" value="E6 C-terminal domain-like"/>
    <property type="match status" value="1"/>
</dbReference>
<dbReference type="GO" id="GO:0003676">
    <property type="term" value="F:nucleic acid binding"/>
    <property type="evidence" value="ECO:0007669"/>
    <property type="project" value="InterPro"/>
</dbReference>
<dbReference type="InterPro" id="IPR003615">
    <property type="entry name" value="HNH_nuc"/>
</dbReference>
<dbReference type="RefSeq" id="WP_184047277.1">
    <property type="nucleotide sequence ID" value="NZ_JACIGK010000030.1"/>
</dbReference>
<evidence type="ECO:0000259" key="5">
    <source>
        <dbReference type="SMART" id="SM00507"/>
    </source>
</evidence>
<dbReference type="Proteomes" id="UP000554286">
    <property type="component" value="Unassembled WGS sequence"/>
</dbReference>
<keyword evidence="7" id="KW-1185">Reference proteome</keyword>
<keyword evidence="2 6" id="KW-0378">Hydrolase</keyword>
<accession>A0A7W6RFH7</accession>
<dbReference type="PANTHER" id="PTHR41286">
    <property type="entry name" value="HNH NUCLEASE YAJD-RELATED"/>
    <property type="match status" value="1"/>
</dbReference>
<dbReference type="Pfam" id="PF01844">
    <property type="entry name" value="HNH"/>
    <property type="match status" value="1"/>
</dbReference>
<evidence type="ECO:0000313" key="6">
    <source>
        <dbReference type="EMBL" id="MBB4267611.1"/>
    </source>
</evidence>
<dbReference type="PANTHER" id="PTHR41286:SF1">
    <property type="entry name" value="HNH NUCLEASE YAJD-RELATED"/>
    <property type="match status" value="1"/>
</dbReference>
<dbReference type="Gene3D" id="1.10.30.50">
    <property type="match status" value="1"/>
</dbReference>
<sequence length="110" mass="12517">MPIRPPVHRPKGWRDKAARDRDYLTYRDQSRVRPTRTAAWKRARRAFLAEHPVCAVCGAPATVVDHIVPHRGDLTVFWDRSRWQALCASCHGRKTAARDGGFGNPLRPPP</sequence>
<dbReference type="GO" id="GO:0016787">
    <property type="term" value="F:hydrolase activity"/>
    <property type="evidence" value="ECO:0007669"/>
    <property type="project" value="UniProtKB-KW"/>
</dbReference>
<dbReference type="SMART" id="SM00507">
    <property type="entry name" value="HNHc"/>
    <property type="match status" value="1"/>
</dbReference>
<dbReference type="GO" id="GO:0004519">
    <property type="term" value="F:endonuclease activity"/>
    <property type="evidence" value="ECO:0007669"/>
    <property type="project" value="InterPro"/>
</dbReference>
<gene>
    <name evidence="6" type="ORF">GGD89_003258</name>
</gene>
<dbReference type="InterPro" id="IPR038575">
    <property type="entry name" value="E6_sf"/>
</dbReference>
<evidence type="ECO:0000256" key="3">
    <source>
        <dbReference type="ARBA" id="ARBA00038412"/>
    </source>
</evidence>
<name>A0A7W6RFH7_9PROT</name>
<protein>
    <recommendedName>
        <fullName evidence="4">Putative HNH nuclease YajD</fullName>
    </recommendedName>
</protein>
<dbReference type="CDD" id="cd00085">
    <property type="entry name" value="HNHc"/>
    <property type="match status" value="1"/>
</dbReference>
<keyword evidence="1" id="KW-0540">Nuclease</keyword>
<dbReference type="AlphaFoldDB" id="A0A7W6RFH7"/>
<proteinExistence type="inferred from homology"/>
<evidence type="ECO:0000256" key="2">
    <source>
        <dbReference type="ARBA" id="ARBA00022801"/>
    </source>
</evidence>
<dbReference type="EMBL" id="JACIGK010000030">
    <property type="protein sequence ID" value="MBB4267611.1"/>
    <property type="molecule type" value="Genomic_DNA"/>
</dbReference>
<dbReference type="GO" id="GO:0008270">
    <property type="term" value="F:zinc ion binding"/>
    <property type="evidence" value="ECO:0007669"/>
    <property type="project" value="InterPro"/>
</dbReference>